<gene>
    <name evidence="1" type="ORF">FAEPRAM212_00127</name>
</gene>
<dbReference type="HOGENOM" id="CLU_1127738_0_0_9"/>
<sequence>MLEKLLSTQSSLLGQALVGAKPLHLLSQTALPLESPNGAFIASQPWPFPKPCSSIALVSAQKRRVALHSPLHPGAGIYHFHRRSNMTEMKSPNVHARKNRNDTPRKRKTHIIKVRVTAEEKLRIAYACKELHLTQSELVRRVLYGVNVKHTVVVAQGGEDALAALAALSAQCSKVGSNLNQLARHFNSGGKDTEQLRAQILEELSAFTNFRLKAEETVGELYGNHQAIIRLRRIGCKKSLPRFFLM</sequence>
<comment type="caution">
    <text evidence="1">The sequence shown here is derived from an EMBL/GenBank/DDBJ whole genome shotgun (WGS) entry which is preliminary data.</text>
</comment>
<protein>
    <submittedName>
        <fullName evidence="1">Bacterial mobilization protein MobC</fullName>
    </submittedName>
</protein>
<reference evidence="1 2" key="2">
    <citation type="submission" date="2007-09" db="EMBL/GenBank/DDBJ databases">
        <authorList>
            <person name="Fulton L."/>
            <person name="Clifton S."/>
            <person name="Fulton B."/>
            <person name="Xu J."/>
            <person name="Minx P."/>
            <person name="Pepin K.H."/>
            <person name="Johnson M."/>
            <person name="Thiruvilangam P."/>
            <person name="Bhonagiri V."/>
            <person name="Nash W.E."/>
            <person name="Mardis E.R."/>
            <person name="Wilson R.K."/>
        </authorList>
    </citation>
    <scope>NUCLEOTIDE SEQUENCE [LARGE SCALE GENOMIC DNA]</scope>
    <source>
        <strain evidence="1 2">M21/2</strain>
    </source>
</reference>
<dbReference type="InterPro" id="IPR053842">
    <property type="entry name" value="NikA-like"/>
</dbReference>
<evidence type="ECO:0000313" key="1">
    <source>
        <dbReference type="EMBL" id="EDP23072.1"/>
    </source>
</evidence>
<name>A8S6A0_9FIRM</name>
<dbReference type="Pfam" id="PF21983">
    <property type="entry name" value="NikA-like"/>
    <property type="match status" value="1"/>
</dbReference>
<evidence type="ECO:0000313" key="2">
    <source>
        <dbReference type="Proteomes" id="UP000005945"/>
    </source>
</evidence>
<reference evidence="1 2" key="1">
    <citation type="submission" date="2007-09" db="EMBL/GenBank/DDBJ databases">
        <title>Draft genome sequence of Faecalibacterium prausnitzii M21/2.</title>
        <authorList>
            <person name="Sudarsanam P."/>
            <person name="Ley R."/>
            <person name="Guruge J."/>
            <person name="Turnbaugh P.J."/>
            <person name="Mahowald M."/>
            <person name="Liep D."/>
            <person name="Gordon J."/>
        </authorList>
    </citation>
    <scope>NUCLEOTIDE SEQUENCE [LARGE SCALE GENOMIC DNA]</scope>
    <source>
        <strain evidence="1 2">M21/2</strain>
    </source>
</reference>
<organism evidence="1 2">
    <name type="scientific">Faecalibacterium prausnitzii M21/2</name>
    <dbReference type="NCBI Taxonomy" id="411485"/>
    <lineage>
        <taxon>Bacteria</taxon>
        <taxon>Bacillati</taxon>
        <taxon>Bacillota</taxon>
        <taxon>Clostridia</taxon>
        <taxon>Eubacteriales</taxon>
        <taxon>Oscillospiraceae</taxon>
        <taxon>Faecalibacterium</taxon>
    </lineage>
</organism>
<dbReference type="AlphaFoldDB" id="A8S6A0"/>
<dbReference type="Proteomes" id="UP000005945">
    <property type="component" value="Unassembled WGS sequence"/>
</dbReference>
<accession>A8S6A0</accession>
<proteinExistence type="predicted"/>
<dbReference type="EMBL" id="ABED02000011">
    <property type="protein sequence ID" value="EDP23072.1"/>
    <property type="molecule type" value="Genomic_DNA"/>
</dbReference>